<keyword evidence="3 7" id="KW-0812">Transmembrane</keyword>
<evidence type="ECO:0000256" key="6">
    <source>
        <dbReference type="ARBA" id="ARBA00038076"/>
    </source>
</evidence>
<evidence type="ECO:0000256" key="2">
    <source>
        <dbReference type="ARBA" id="ARBA00022475"/>
    </source>
</evidence>
<evidence type="ECO:0000256" key="5">
    <source>
        <dbReference type="ARBA" id="ARBA00023136"/>
    </source>
</evidence>
<feature type="transmembrane region" description="Helical" evidence="7">
    <location>
        <begin position="366"/>
        <end position="385"/>
    </location>
</feature>
<feature type="transmembrane region" description="Helical" evidence="7">
    <location>
        <begin position="281"/>
        <end position="305"/>
    </location>
</feature>
<dbReference type="InterPro" id="IPR025857">
    <property type="entry name" value="MacB_PCD"/>
</dbReference>
<dbReference type="GO" id="GO:0005886">
    <property type="term" value="C:plasma membrane"/>
    <property type="evidence" value="ECO:0007669"/>
    <property type="project" value="UniProtKB-SubCell"/>
</dbReference>
<name>A0A0F9V1L1_9ZZZZ</name>
<comment type="subcellular location">
    <subcellularLocation>
        <location evidence="1">Cell membrane</location>
        <topology evidence="1">Multi-pass membrane protein</topology>
    </subcellularLocation>
</comment>
<evidence type="ECO:0000256" key="7">
    <source>
        <dbReference type="SAM" id="Phobius"/>
    </source>
</evidence>
<evidence type="ECO:0000259" key="8">
    <source>
        <dbReference type="Pfam" id="PF02687"/>
    </source>
</evidence>
<organism evidence="10">
    <name type="scientific">marine sediment metagenome</name>
    <dbReference type="NCBI Taxonomy" id="412755"/>
    <lineage>
        <taxon>unclassified sequences</taxon>
        <taxon>metagenomes</taxon>
        <taxon>ecological metagenomes</taxon>
    </lineage>
</organism>
<feature type="domain" description="MacB-like periplasmic core" evidence="9">
    <location>
        <begin position="51"/>
        <end position="202"/>
    </location>
</feature>
<sequence>MEFGPILRALLRNKLGVVLIALQIAFTMTVIVNAVYIINQRGELMQRPSGVDEDNLFHIRSIGFGENFNEELAITDDLDRLRQTPGVVDATVINAIPVSNSGSSTGFSLEPGDRGSMVPSAIYYAGHRSLNTMGLELIAGVDFAESDVLIRPASSNTNAGSVIITRALAERLFSADAQSAVGQSIFTPSGQAIRVIGVVRQLQGPWPLWPEIENSAIFPEIVIDGSSMYLIRTEAGEQDRLMPAVEEMLAASNDQRILRQLRTMADTREESYRIDSVMTRILYVVIATLIFITAMGIVGLAVFSINRRRKQIGTRRALGATQGAILRYFLLENVMISGIGVLAGAALSIAFNIFLVQTFNMPRIDWFYIPAGMLVLLLVGQLAVVGPSRAAARIAPALATRSV</sequence>
<keyword evidence="5 7" id="KW-0472">Membrane</keyword>
<dbReference type="GO" id="GO:0022857">
    <property type="term" value="F:transmembrane transporter activity"/>
    <property type="evidence" value="ECO:0007669"/>
    <property type="project" value="TreeGrafter"/>
</dbReference>
<protein>
    <recommendedName>
        <fullName evidence="11">ABC3 transporter permease protein domain-containing protein</fullName>
    </recommendedName>
</protein>
<proteinExistence type="inferred from homology"/>
<evidence type="ECO:0008006" key="11">
    <source>
        <dbReference type="Google" id="ProtNLM"/>
    </source>
</evidence>
<gene>
    <name evidence="10" type="ORF">LCGC14_0139480</name>
</gene>
<dbReference type="EMBL" id="LAZR01000048">
    <property type="protein sequence ID" value="KKN99155.1"/>
    <property type="molecule type" value="Genomic_DNA"/>
</dbReference>
<evidence type="ECO:0000259" key="9">
    <source>
        <dbReference type="Pfam" id="PF12704"/>
    </source>
</evidence>
<evidence type="ECO:0000256" key="4">
    <source>
        <dbReference type="ARBA" id="ARBA00022989"/>
    </source>
</evidence>
<keyword evidence="2" id="KW-1003">Cell membrane</keyword>
<accession>A0A0F9V1L1</accession>
<dbReference type="Pfam" id="PF02687">
    <property type="entry name" value="FtsX"/>
    <property type="match status" value="1"/>
</dbReference>
<evidence type="ECO:0000256" key="3">
    <source>
        <dbReference type="ARBA" id="ARBA00022692"/>
    </source>
</evidence>
<feature type="domain" description="ABC3 transporter permease C-terminal" evidence="8">
    <location>
        <begin position="284"/>
        <end position="396"/>
    </location>
</feature>
<dbReference type="PANTHER" id="PTHR30572:SF4">
    <property type="entry name" value="ABC TRANSPORTER PERMEASE YTRF"/>
    <property type="match status" value="1"/>
</dbReference>
<evidence type="ECO:0000256" key="1">
    <source>
        <dbReference type="ARBA" id="ARBA00004651"/>
    </source>
</evidence>
<dbReference type="InterPro" id="IPR050250">
    <property type="entry name" value="Macrolide_Exporter_MacB"/>
</dbReference>
<dbReference type="PANTHER" id="PTHR30572">
    <property type="entry name" value="MEMBRANE COMPONENT OF TRANSPORTER-RELATED"/>
    <property type="match status" value="1"/>
</dbReference>
<feature type="transmembrane region" description="Helical" evidence="7">
    <location>
        <begin position="15"/>
        <end position="38"/>
    </location>
</feature>
<keyword evidence="4 7" id="KW-1133">Transmembrane helix</keyword>
<dbReference type="AlphaFoldDB" id="A0A0F9V1L1"/>
<reference evidence="10" key="1">
    <citation type="journal article" date="2015" name="Nature">
        <title>Complex archaea that bridge the gap between prokaryotes and eukaryotes.</title>
        <authorList>
            <person name="Spang A."/>
            <person name="Saw J.H."/>
            <person name="Jorgensen S.L."/>
            <person name="Zaremba-Niedzwiedzka K."/>
            <person name="Martijn J."/>
            <person name="Lind A.E."/>
            <person name="van Eijk R."/>
            <person name="Schleper C."/>
            <person name="Guy L."/>
            <person name="Ettema T.J."/>
        </authorList>
    </citation>
    <scope>NUCLEOTIDE SEQUENCE</scope>
</reference>
<feature type="transmembrane region" description="Helical" evidence="7">
    <location>
        <begin position="326"/>
        <end position="354"/>
    </location>
</feature>
<comment type="caution">
    <text evidence="10">The sequence shown here is derived from an EMBL/GenBank/DDBJ whole genome shotgun (WGS) entry which is preliminary data.</text>
</comment>
<dbReference type="Pfam" id="PF12704">
    <property type="entry name" value="MacB_PCD"/>
    <property type="match status" value="1"/>
</dbReference>
<comment type="similarity">
    <text evidence="6">Belongs to the ABC-4 integral membrane protein family.</text>
</comment>
<evidence type="ECO:0000313" key="10">
    <source>
        <dbReference type="EMBL" id="KKN99155.1"/>
    </source>
</evidence>
<dbReference type="InterPro" id="IPR003838">
    <property type="entry name" value="ABC3_permease_C"/>
</dbReference>